<evidence type="ECO:0000259" key="10">
    <source>
        <dbReference type="Pfam" id="PF10744"/>
    </source>
</evidence>
<keyword evidence="4 9" id="KW-0805">Transcription regulation</keyword>
<dbReference type="Ensembl" id="ENSPMGT00000000911.1">
    <property type="protein sequence ID" value="ENSPMGP00000000864.1"/>
    <property type="gene ID" value="ENSPMGG00000000799.1"/>
</dbReference>
<dbReference type="Pfam" id="PF10744">
    <property type="entry name" value="Med1"/>
    <property type="match status" value="1"/>
</dbReference>
<evidence type="ECO:0000256" key="2">
    <source>
        <dbReference type="ARBA" id="ARBA00006210"/>
    </source>
</evidence>
<protein>
    <recommendedName>
        <fullName evidence="3 9">Mediator of RNA polymerase II transcription subunit 1</fullName>
    </recommendedName>
    <alternativeName>
        <fullName evidence="8 9">Mediator complex subunit 1</fullName>
    </alternativeName>
</protein>
<dbReference type="InterPro" id="IPR051999">
    <property type="entry name" value="Mediator_complex_subunit_1"/>
</dbReference>
<dbReference type="GO" id="GO:0003712">
    <property type="term" value="F:transcription coregulator activity"/>
    <property type="evidence" value="ECO:0007669"/>
    <property type="project" value="InterPro"/>
</dbReference>
<organism evidence="11 12">
    <name type="scientific">Periophthalmus magnuspinnatus</name>
    <dbReference type="NCBI Taxonomy" id="409849"/>
    <lineage>
        <taxon>Eukaryota</taxon>
        <taxon>Metazoa</taxon>
        <taxon>Chordata</taxon>
        <taxon>Craniata</taxon>
        <taxon>Vertebrata</taxon>
        <taxon>Euteleostomi</taxon>
        <taxon>Actinopterygii</taxon>
        <taxon>Neopterygii</taxon>
        <taxon>Teleostei</taxon>
        <taxon>Neoteleostei</taxon>
        <taxon>Acanthomorphata</taxon>
        <taxon>Gobiaria</taxon>
        <taxon>Gobiiformes</taxon>
        <taxon>Gobioidei</taxon>
        <taxon>Gobiidae</taxon>
        <taxon>Oxudercinae</taxon>
        <taxon>Periophthalmus</taxon>
    </lineage>
</organism>
<dbReference type="InterPro" id="IPR019680">
    <property type="entry name" value="Mediator_Med1"/>
</dbReference>
<accession>A0A3B3Z8J3</accession>
<comment type="function">
    <text evidence="9">Component of the Mediator complex, a coactivator involved in the regulated transcription of nearly all RNA polymerase II-dependent genes. Mediator functions as a bridge to convey information from gene-specific regulatory proteins to the basal RNA polymerase II transcription machinery. Mediator is recruited to promoters by direct interactions with regulatory proteins and serves as a scaffold for the assembly of a functional preinitiation complex with RNA polymerase II and the general transcription factors.</text>
</comment>
<comment type="subcellular location">
    <subcellularLocation>
        <location evidence="1 9">Nucleus</location>
    </subcellularLocation>
</comment>
<dbReference type="GO" id="GO:0042974">
    <property type="term" value="F:nuclear retinoic acid receptor binding"/>
    <property type="evidence" value="ECO:0007669"/>
    <property type="project" value="TreeGrafter"/>
</dbReference>
<evidence type="ECO:0000313" key="12">
    <source>
        <dbReference type="Proteomes" id="UP000261520"/>
    </source>
</evidence>
<evidence type="ECO:0000256" key="6">
    <source>
        <dbReference type="ARBA" id="ARBA00023163"/>
    </source>
</evidence>
<feature type="domain" description="Mediator complex subunit Med1" evidence="10">
    <location>
        <begin position="55"/>
        <end position="410"/>
    </location>
</feature>
<evidence type="ECO:0000256" key="9">
    <source>
        <dbReference type="RuleBase" id="RU364059"/>
    </source>
</evidence>
<evidence type="ECO:0000256" key="3">
    <source>
        <dbReference type="ARBA" id="ARBA00020612"/>
    </source>
</evidence>
<dbReference type="Proteomes" id="UP000261520">
    <property type="component" value="Unplaced"/>
</dbReference>
<dbReference type="GO" id="GO:0016592">
    <property type="term" value="C:mediator complex"/>
    <property type="evidence" value="ECO:0007669"/>
    <property type="project" value="InterPro"/>
</dbReference>
<evidence type="ECO:0000313" key="11">
    <source>
        <dbReference type="Ensembl" id="ENSPMGP00000000864.1"/>
    </source>
</evidence>
<evidence type="ECO:0000256" key="7">
    <source>
        <dbReference type="ARBA" id="ARBA00023242"/>
    </source>
</evidence>
<dbReference type="GO" id="GO:0046966">
    <property type="term" value="F:nuclear thyroid hormone receptor binding"/>
    <property type="evidence" value="ECO:0007669"/>
    <property type="project" value="TreeGrafter"/>
</dbReference>
<dbReference type="AlphaFoldDB" id="A0A3B3Z8J3"/>
<name>A0A3B3Z8J3_9GOBI</name>
<keyword evidence="6 9" id="KW-0804">Transcription</keyword>
<dbReference type="PANTHER" id="PTHR12881:SF4">
    <property type="entry name" value="MEDIATOR OF RNA POLYMERASE II TRANSCRIPTION SUBUNIT 1"/>
    <property type="match status" value="1"/>
</dbReference>
<evidence type="ECO:0000256" key="5">
    <source>
        <dbReference type="ARBA" id="ARBA00023159"/>
    </source>
</evidence>
<dbReference type="GO" id="GO:0042809">
    <property type="term" value="F:nuclear vitamin D receptor binding"/>
    <property type="evidence" value="ECO:0007669"/>
    <property type="project" value="TreeGrafter"/>
</dbReference>
<proteinExistence type="inferred from homology"/>
<sequence length="536" mass="60434">LEVKSALCTVCMKLKFSVLLSEHQEKSWNETFQLVRRCMDKSRDESKPCEPLMRSMQRLQEVFNVSSINGMKTRLETIAKQQGLGFHVRDGTCYLTADLFYLEVVLLPCGEVEVVKVAPLGGAPVPSESFLEVLRSKDFAKFSKRLGDLFSQYNIPGDNELKLKLFESLQALGKDLEQISHLPRTSVDPSSQTDHINNGIVGTVTFGKEGHILFYKFVHFYLICASLYKSHLTLYKPSMTYSSALSVPEAQVHTAQLTIGLSDVPHRLQVASSISQPPQLDAHGYNLPQVYYLFSHTYAVLVPACFLLKLEPAVAMVLLMITDIFHYQHRLLLLNYLHSYIKQCYLNLFLSCVQTVEGRMHTYVFPAEAWEGHRGTLVDTVSFTHLSHVPALLKVLRHQCAINSALMSAITPKCPSLFSELHFEVLPETNTTFASIMYNIIIEHPVTLMWYDVCSIHRHFCNFSLRCHSLPMTLQTLYSKLKDHATALSSYAAVSVSQSELVPEINPSPPVDPYPIAPVGVFSPWMTNNDQLAELI</sequence>
<keyword evidence="12" id="KW-1185">Reference proteome</keyword>
<dbReference type="GO" id="GO:0097067">
    <property type="term" value="P:cellular response to thyroid hormone stimulus"/>
    <property type="evidence" value="ECO:0007669"/>
    <property type="project" value="TreeGrafter"/>
</dbReference>
<dbReference type="PANTHER" id="PTHR12881">
    <property type="entry name" value="MEDIATOR OF RNA POLYMERASE II TRANSCRIPTION SUBUNIT 1"/>
    <property type="match status" value="1"/>
</dbReference>
<reference evidence="11" key="1">
    <citation type="submission" date="2025-08" db="UniProtKB">
        <authorList>
            <consortium name="Ensembl"/>
        </authorList>
    </citation>
    <scope>IDENTIFICATION</scope>
</reference>
<keyword evidence="5 9" id="KW-0010">Activator</keyword>
<reference evidence="11" key="2">
    <citation type="submission" date="2025-09" db="UniProtKB">
        <authorList>
            <consortium name="Ensembl"/>
        </authorList>
    </citation>
    <scope>IDENTIFICATION</scope>
</reference>
<keyword evidence="7 9" id="KW-0539">Nucleus</keyword>
<evidence type="ECO:0000256" key="8">
    <source>
        <dbReference type="ARBA" id="ARBA00031254"/>
    </source>
</evidence>
<comment type="similarity">
    <text evidence="2 9">Belongs to the Mediator complex subunit 1 family.</text>
</comment>
<evidence type="ECO:0000256" key="4">
    <source>
        <dbReference type="ARBA" id="ARBA00023015"/>
    </source>
</evidence>
<evidence type="ECO:0000256" key="1">
    <source>
        <dbReference type="ARBA" id="ARBA00004123"/>
    </source>
</evidence>
<dbReference type="GO" id="GO:0045944">
    <property type="term" value="P:positive regulation of transcription by RNA polymerase II"/>
    <property type="evidence" value="ECO:0007669"/>
    <property type="project" value="UniProtKB-ARBA"/>
</dbReference>